<evidence type="ECO:0000313" key="2">
    <source>
        <dbReference type="Proteomes" id="UP000007129"/>
    </source>
</evidence>
<dbReference type="Proteomes" id="UP000007129">
    <property type="component" value="Unassembled WGS sequence"/>
</dbReference>
<dbReference type="InterPro" id="IPR014729">
    <property type="entry name" value="Rossmann-like_a/b/a_fold"/>
</dbReference>
<organism evidence="1 2">
    <name type="scientific">Macrophomina phaseolina (strain MS6)</name>
    <name type="common">Charcoal rot fungus</name>
    <dbReference type="NCBI Taxonomy" id="1126212"/>
    <lineage>
        <taxon>Eukaryota</taxon>
        <taxon>Fungi</taxon>
        <taxon>Dikarya</taxon>
        <taxon>Ascomycota</taxon>
        <taxon>Pezizomycotina</taxon>
        <taxon>Dothideomycetes</taxon>
        <taxon>Dothideomycetes incertae sedis</taxon>
        <taxon>Botryosphaeriales</taxon>
        <taxon>Botryosphaeriaceae</taxon>
        <taxon>Macrophomina</taxon>
    </lineage>
</organism>
<dbReference type="eggNOG" id="KOG4533">
    <property type="taxonomic scope" value="Eukaryota"/>
</dbReference>
<dbReference type="Gene3D" id="3.40.50.620">
    <property type="entry name" value="HUPs"/>
    <property type="match status" value="1"/>
</dbReference>
<dbReference type="FunCoup" id="K2R7G9">
    <property type="interactions" value="51"/>
</dbReference>
<sequence length="265" mass="29452">MSSQYKDLVVVACHAIFVGNPEASDCDIYSPLQWNLQSFQQPCGSKPGEHETFLRHIQAGLDILSFGAIKESSILVFSGGYTASHIKLSEARSYYNAAVACTRASARAESCAKLLGSRILLEEHATDSFQNLLFSILLFRKTIGTYPETITVITHAFKTERFLLSHAKAIRWPQGCIRVQGLNPVMSADEYQETLNGERRAFDSWKEDLYGTHPPLSSKRVQRGWQEETINEVGDGLEMGVKDLLRYAGGGRGQALFDGALPWCQ</sequence>
<dbReference type="EMBL" id="AHHD01000524">
    <property type="protein sequence ID" value="EKG10253.1"/>
    <property type="molecule type" value="Genomic_DNA"/>
</dbReference>
<proteinExistence type="predicted"/>
<accession>K2R7G9</accession>
<reference evidence="1 2" key="1">
    <citation type="journal article" date="2012" name="BMC Genomics">
        <title>Tools to kill: Genome of one of the most destructive plant pathogenic fungi Macrophomina phaseolina.</title>
        <authorList>
            <person name="Islam M.S."/>
            <person name="Haque M.S."/>
            <person name="Islam M.M."/>
            <person name="Emdad E.M."/>
            <person name="Halim A."/>
            <person name="Hossen Q.M.M."/>
            <person name="Hossain M.Z."/>
            <person name="Ahmed B."/>
            <person name="Rahim S."/>
            <person name="Rahman M.S."/>
            <person name="Alam M.M."/>
            <person name="Hou S."/>
            <person name="Wan X."/>
            <person name="Saito J.A."/>
            <person name="Alam M."/>
        </authorList>
    </citation>
    <scope>NUCLEOTIDE SEQUENCE [LARGE SCALE GENOMIC DNA]</scope>
    <source>
        <strain evidence="1 2">MS6</strain>
    </source>
</reference>
<dbReference type="AlphaFoldDB" id="K2R7G9"/>
<dbReference type="GO" id="GO:0005737">
    <property type="term" value="C:cytoplasm"/>
    <property type="evidence" value="ECO:0007669"/>
    <property type="project" value="TreeGrafter"/>
</dbReference>
<dbReference type="OrthoDB" id="4347at2759"/>
<dbReference type="PANTHER" id="PTHR28110">
    <property type="entry name" value="TRANSMEMBRANE PROTEIN"/>
    <property type="match status" value="1"/>
</dbReference>
<protein>
    <submittedName>
        <fullName evidence="1">Uncharacterized protein</fullName>
    </submittedName>
</protein>
<dbReference type="PANTHER" id="PTHR28110:SF1">
    <property type="entry name" value="TRANSMEMBRANE PROTEIN"/>
    <property type="match status" value="1"/>
</dbReference>
<gene>
    <name evidence="1" type="ORF">MPH_12635</name>
</gene>
<name>K2R7G9_MACPH</name>
<comment type="caution">
    <text evidence="1">The sequence shown here is derived from an EMBL/GenBank/DDBJ whole genome shotgun (WGS) entry which is preliminary data.</text>
</comment>
<evidence type="ECO:0000313" key="1">
    <source>
        <dbReference type="EMBL" id="EKG10253.1"/>
    </source>
</evidence>
<dbReference type="HOGENOM" id="CLU_048479_1_0_1"/>
<dbReference type="InterPro" id="IPR055323">
    <property type="entry name" value="C57A10.07/YOR238W"/>
</dbReference>
<dbReference type="InParanoid" id="K2R7G9"/>
<dbReference type="VEuPathDB" id="FungiDB:MPH_12635"/>